<feature type="region of interest" description="Disordered" evidence="7">
    <location>
        <begin position="1"/>
        <end position="24"/>
    </location>
</feature>
<evidence type="ECO:0000256" key="5">
    <source>
        <dbReference type="ARBA" id="ARBA00022989"/>
    </source>
</evidence>
<feature type="transmembrane region" description="Helical" evidence="8">
    <location>
        <begin position="217"/>
        <end position="235"/>
    </location>
</feature>
<feature type="transmembrane region" description="Helical" evidence="8">
    <location>
        <begin position="300"/>
        <end position="323"/>
    </location>
</feature>
<feature type="transmembrane region" description="Helical" evidence="8">
    <location>
        <begin position="359"/>
        <end position="378"/>
    </location>
</feature>
<evidence type="ECO:0000256" key="4">
    <source>
        <dbReference type="ARBA" id="ARBA00022692"/>
    </source>
</evidence>
<feature type="transmembrane region" description="Helical" evidence="8">
    <location>
        <begin position="241"/>
        <end position="266"/>
    </location>
</feature>
<evidence type="ECO:0000259" key="9">
    <source>
        <dbReference type="Pfam" id="PF19053"/>
    </source>
</evidence>
<sequence length="500" mass="50970">MTLNPTGGPPLRVPGGPGGPGTPGALDVMNGQPKPAVLRAPGSAVAMTRVTIVTPRKRIDLAIPSDLPLAHVLPNLLGVVGENGDESVLSTTGWVIQRVGGRALPLDASMTALGVRDGEVLYLLPRPSELPEAVFDDVADTIATGIKERSGRWLPRHTRATGLGVAVAFLVSGALALTVSGPPWTLPTVVTGLLAFLLVGAGAALSRALGDSAAGAVIGYTALPYAFLAGLLAPAKDVGMLWFGAPNLLAAFAMTALTATVAGWAIAEGLPNFFGVMVASMAGAAGAAIVMVWHPPAPGVAALLVAIVLACTPLIPTLSFRLARLPLPAAPKNAEELRADNQELDGPDVKRRAVEAERFATGLAAGVALVALSAELLLLGTGGWTGRAMLVVLALALMLRARVFHGVGQRVWLTGTGAAGLLTVLVGAALTRPGTALLVVPGLLGVAAVAAGMGLFLPQRRPTPFWGRAGDMLEFALITALFPLALGVLDVYTWIRGLAG</sequence>
<dbReference type="NCBIfam" id="TIGR03920">
    <property type="entry name" value="T7SS_EccD"/>
    <property type="match status" value="1"/>
</dbReference>
<feature type="domain" description="EccD-like transmembrane" evidence="9">
    <location>
        <begin position="158"/>
        <end position="498"/>
    </location>
</feature>
<dbReference type="Pfam" id="PF08817">
    <property type="entry name" value="YukD"/>
    <property type="match status" value="1"/>
</dbReference>
<keyword evidence="6 8" id="KW-0472">Membrane</keyword>
<dbReference type="InterPro" id="IPR024962">
    <property type="entry name" value="YukD-like"/>
</dbReference>
<proteinExistence type="inferred from homology"/>
<dbReference type="EMBL" id="JBHTCG010000001">
    <property type="protein sequence ID" value="MFC7380830.1"/>
    <property type="molecule type" value="Genomic_DNA"/>
</dbReference>
<name>A0ABW2NXG0_9ACTN</name>
<dbReference type="InterPro" id="IPR006707">
    <property type="entry name" value="T7SS_EccD"/>
</dbReference>
<feature type="transmembrane region" description="Helical" evidence="8">
    <location>
        <begin position="273"/>
        <end position="294"/>
    </location>
</feature>
<protein>
    <submittedName>
        <fullName evidence="10">Type VII secretion integral membrane protein EccD</fullName>
    </submittedName>
</protein>
<feature type="transmembrane region" description="Helical" evidence="8">
    <location>
        <begin position="477"/>
        <end position="495"/>
    </location>
</feature>
<feature type="transmembrane region" description="Helical" evidence="8">
    <location>
        <begin position="184"/>
        <end position="205"/>
    </location>
</feature>
<evidence type="ECO:0000313" key="11">
    <source>
        <dbReference type="Proteomes" id="UP001596496"/>
    </source>
</evidence>
<comment type="caution">
    <text evidence="10">The sequence shown here is derived from an EMBL/GenBank/DDBJ whole genome shotgun (WGS) entry which is preliminary data.</text>
</comment>
<keyword evidence="4 8" id="KW-0812">Transmembrane</keyword>
<dbReference type="Pfam" id="PF19053">
    <property type="entry name" value="EccD"/>
    <property type="match status" value="1"/>
</dbReference>
<evidence type="ECO:0000256" key="1">
    <source>
        <dbReference type="ARBA" id="ARBA00004651"/>
    </source>
</evidence>
<dbReference type="Proteomes" id="UP001596496">
    <property type="component" value="Unassembled WGS sequence"/>
</dbReference>
<comment type="similarity">
    <text evidence="2">Belongs to the EccD/Snm4 family.</text>
</comment>
<evidence type="ECO:0000313" key="10">
    <source>
        <dbReference type="EMBL" id="MFC7380830.1"/>
    </source>
</evidence>
<evidence type="ECO:0000256" key="6">
    <source>
        <dbReference type="ARBA" id="ARBA00023136"/>
    </source>
</evidence>
<reference evidence="11" key="1">
    <citation type="journal article" date="2019" name="Int. J. Syst. Evol. Microbiol.">
        <title>The Global Catalogue of Microorganisms (GCM) 10K type strain sequencing project: providing services to taxonomists for standard genome sequencing and annotation.</title>
        <authorList>
            <consortium name="The Broad Institute Genomics Platform"/>
            <consortium name="The Broad Institute Genome Sequencing Center for Infectious Disease"/>
            <person name="Wu L."/>
            <person name="Ma J."/>
        </authorList>
    </citation>
    <scope>NUCLEOTIDE SEQUENCE [LARGE SCALE GENOMIC DNA]</scope>
    <source>
        <strain evidence="11">CECT 7649</strain>
    </source>
</reference>
<feature type="transmembrane region" description="Helical" evidence="8">
    <location>
        <begin position="384"/>
        <end position="399"/>
    </location>
</feature>
<evidence type="ECO:0000256" key="7">
    <source>
        <dbReference type="SAM" id="MobiDB-lite"/>
    </source>
</evidence>
<dbReference type="RefSeq" id="WP_380823829.1">
    <property type="nucleotide sequence ID" value="NZ_JBHTCG010000001.1"/>
</dbReference>
<organism evidence="10 11">
    <name type="scientific">Sphaerisporangium rhizosphaerae</name>
    <dbReference type="NCBI Taxonomy" id="2269375"/>
    <lineage>
        <taxon>Bacteria</taxon>
        <taxon>Bacillati</taxon>
        <taxon>Actinomycetota</taxon>
        <taxon>Actinomycetes</taxon>
        <taxon>Streptosporangiales</taxon>
        <taxon>Streptosporangiaceae</taxon>
        <taxon>Sphaerisporangium</taxon>
    </lineage>
</organism>
<evidence type="ECO:0000256" key="3">
    <source>
        <dbReference type="ARBA" id="ARBA00022475"/>
    </source>
</evidence>
<feature type="transmembrane region" description="Helical" evidence="8">
    <location>
        <begin position="436"/>
        <end position="457"/>
    </location>
</feature>
<evidence type="ECO:0000256" key="2">
    <source>
        <dbReference type="ARBA" id="ARBA00006162"/>
    </source>
</evidence>
<keyword evidence="11" id="KW-1185">Reference proteome</keyword>
<feature type="transmembrane region" description="Helical" evidence="8">
    <location>
        <begin position="160"/>
        <end position="178"/>
    </location>
</feature>
<keyword evidence="5 8" id="KW-1133">Transmembrane helix</keyword>
<dbReference type="PIRSF" id="PIRSF017804">
    <property type="entry name" value="Secretion_EccD1"/>
    <property type="match status" value="1"/>
</dbReference>
<gene>
    <name evidence="10" type="primary">eccD</name>
    <name evidence="10" type="ORF">ACFQSB_01350</name>
</gene>
<accession>A0ABW2NXG0</accession>
<feature type="transmembrane region" description="Helical" evidence="8">
    <location>
        <begin position="411"/>
        <end position="430"/>
    </location>
</feature>
<dbReference type="Gene3D" id="3.10.20.90">
    <property type="entry name" value="Phosphatidylinositol 3-kinase Catalytic Subunit, Chain A, domain 1"/>
    <property type="match status" value="1"/>
</dbReference>
<evidence type="ECO:0000256" key="8">
    <source>
        <dbReference type="SAM" id="Phobius"/>
    </source>
</evidence>
<keyword evidence="3" id="KW-1003">Cell membrane</keyword>
<dbReference type="InterPro" id="IPR044049">
    <property type="entry name" value="EccD_transm"/>
</dbReference>
<comment type="subcellular location">
    <subcellularLocation>
        <location evidence="1">Cell membrane</location>
        <topology evidence="1">Multi-pass membrane protein</topology>
    </subcellularLocation>
</comment>